<dbReference type="EMBL" id="STGX01000010">
    <property type="protein sequence ID" value="THV27634.1"/>
    <property type="molecule type" value="Genomic_DNA"/>
</dbReference>
<feature type="domain" description="Roadblock/LAMTOR2" evidence="1">
    <location>
        <begin position="14"/>
        <end position="104"/>
    </location>
</feature>
<keyword evidence="3" id="KW-1185">Reference proteome</keyword>
<gene>
    <name evidence="2" type="ORF">E9998_14660</name>
</gene>
<dbReference type="Proteomes" id="UP000305792">
    <property type="component" value="Unassembled WGS sequence"/>
</dbReference>
<organism evidence="2 3">
    <name type="scientific">Glycomyces paridis</name>
    <dbReference type="NCBI Taxonomy" id="2126555"/>
    <lineage>
        <taxon>Bacteria</taxon>
        <taxon>Bacillati</taxon>
        <taxon>Actinomycetota</taxon>
        <taxon>Actinomycetes</taxon>
        <taxon>Glycomycetales</taxon>
        <taxon>Glycomycetaceae</taxon>
        <taxon>Glycomyces</taxon>
    </lineage>
</organism>
<name>A0A4S8PH58_9ACTN</name>
<dbReference type="AlphaFoldDB" id="A0A4S8PH58"/>
<evidence type="ECO:0000313" key="2">
    <source>
        <dbReference type="EMBL" id="THV27634.1"/>
    </source>
</evidence>
<dbReference type="InterPro" id="IPR004942">
    <property type="entry name" value="Roadblock/LAMTOR2_dom"/>
</dbReference>
<dbReference type="PANTHER" id="PTHR36222:SF1">
    <property type="entry name" value="SERINE PROTEASE INHIBITOR RV3364C"/>
    <property type="match status" value="1"/>
</dbReference>
<accession>A0A4S8PH58</accession>
<evidence type="ECO:0000259" key="1">
    <source>
        <dbReference type="SMART" id="SM00960"/>
    </source>
</evidence>
<dbReference type="PANTHER" id="PTHR36222">
    <property type="entry name" value="SERINE PROTEASE INHIBITOR RV3364C"/>
    <property type="match status" value="1"/>
</dbReference>
<dbReference type="SMART" id="SM00960">
    <property type="entry name" value="Robl_LC7"/>
    <property type="match status" value="1"/>
</dbReference>
<sequence length="146" mass="14997">MSGDEARPQASDLNWLLAGLVKKVPHARSALLLSADGIKKAYSGLDPDQADQLSAIASGMFSLARSAGVQFGSSAGVRQVVAELDDTMLFVSTAGSGAVLAVATDRDADAGLVGYEMSILVRSVRPALETPVRRTAEPVPSGDLAG</sequence>
<dbReference type="Pfam" id="PF03259">
    <property type="entry name" value="Robl_LC7"/>
    <property type="match status" value="1"/>
</dbReference>
<reference evidence="2 3" key="1">
    <citation type="journal article" date="2018" name="Int. J. Syst. Evol. Microbiol.">
        <title>Glycomyces paridis sp. nov., isolated from the medicinal plant Paris polyphylla.</title>
        <authorList>
            <person name="Fang X.M."/>
            <person name="Bai J.L."/>
            <person name="Su J."/>
            <person name="Zhao L.L."/>
            <person name="Liu H.Y."/>
            <person name="Ma B.P."/>
            <person name="Zhang Y.Q."/>
            <person name="Yu L.Y."/>
        </authorList>
    </citation>
    <scope>NUCLEOTIDE SEQUENCE [LARGE SCALE GENOMIC DNA]</scope>
    <source>
        <strain evidence="2 3">CPCC 204357</strain>
    </source>
</reference>
<comment type="caution">
    <text evidence="2">The sequence shown here is derived from an EMBL/GenBank/DDBJ whole genome shotgun (WGS) entry which is preliminary data.</text>
</comment>
<dbReference type="InterPro" id="IPR053141">
    <property type="entry name" value="Mycobact_SerProt_Inhib_Rv3364c"/>
</dbReference>
<dbReference type="SUPFAM" id="SSF103196">
    <property type="entry name" value="Roadblock/LC7 domain"/>
    <property type="match status" value="1"/>
</dbReference>
<evidence type="ECO:0000313" key="3">
    <source>
        <dbReference type="Proteomes" id="UP000305792"/>
    </source>
</evidence>
<dbReference type="OrthoDB" id="5187023at2"/>
<proteinExistence type="predicted"/>
<protein>
    <submittedName>
        <fullName evidence="2">Roadblock/LC7 domain-containing protein</fullName>
    </submittedName>
</protein>
<dbReference type="Gene3D" id="3.30.450.30">
    <property type="entry name" value="Dynein light chain 2a, cytoplasmic"/>
    <property type="match status" value="1"/>
</dbReference>
<dbReference type="RefSeq" id="WP_136530439.1">
    <property type="nucleotide sequence ID" value="NZ_STGX01000010.1"/>
</dbReference>